<comment type="caution">
    <text evidence="2">The sequence shown here is derived from an EMBL/GenBank/DDBJ whole genome shotgun (WGS) entry which is preliminary data.</text>
</comment>
<protein>
    <submittedName>
        <fullName evidence="2">Uncharacterized protein</fullName>
    </submittedName>
</protein>
<dbReference type="AlphaFoldDB" id="A0A1F6E8K2"/>
<evidence type="ECO:0000256" key="1">
    <source>
        <dbReference type="SAM" id="MobiDB-lite"/>
    </source>
</evidence>
<feature type="region of interest" description="Disordered" evidence="1">
    <location>
        <begin position="165"/>
        <end position="185"/>
    </location>
</feature>
<evidence type="ECO:0000313" key="3">
    <source>
        <dbReference type="Proteomes" id="UP000176914"/>
    </source>
</evidence>
<dbReference type="Proteomes" id="UP000176914">
    <property type="component" value="Unassembled WGS sequence"/>
</dbReference>
<feature type="region of interest" description="Disordered" evidence="1">
    <location>
        <begin position="31"/>
        <end position="51"/>
    </location>
</feature>
<evidence type="ECO:0000313" key="2">
    <source>
        <dbReference type="EMBL" id="OGG70035.1"/>
    </source>
</evidence>
<accession>A0A1F6E8K2</accession>
<reference evidence="2 3" key="1">
    <citation type="journal article" date="2016" name="Nat. Commun.">
        <title>Thousands of microbial genomes shed light on interconnected biogeochemical processes in an aquifer system.</title>
        <authorList>
            <person name="Anantharaman K."/>
            <person name="Brown C.T."/>
            <person name="Hug L.A."/>
            <person name="Sharon I."/>
            <person name="Castelle C.J."/>
            <person name="Probst A.J."/>
            <person name="Thomas B.C."/>
            <person name="Singh A."/>
            <person name="Wilkins M.J."/>
            <person name="Karaoz U."/>
            <person name="Brodie E.L."/>
            <person name="Williams K.H."/>
            <person name="Hubbard S.S."/>
            <person name="Banfield J.F."/>
        </authorList>
    </citation>
    <scope>NUCLEOTIDE SEQUENCE [LARGE SCALE GENOMIC DNA]</scope>
</reference>
<feature type="compositionally biased region" description="Basic and acidic residues" evidence="1">
    <location>
        <begin position="36"/>
        <end position="51"/>
    </location>
</feature>
<gene>
    <name evidence="2" type="ORF">A3C20_02585</name>
</gene>
<sequence length="636" mass="71038">MTEAFERRAAEAMKRRKVPVESDIVIPLPDLTAGGKKVDSVDEPKEAPAEAKEDFFAVMPNEVSEAPEGGDFIIDPSADSSAPGVFTYAGHRLRPVNPVEYAKITAITANPKTRREKGPRRLAALLPPAGPADAPSAAGAGEVVQGTNGTIDLGRLGAQAQDNVRNRDRRAGQEPFLPPRERFDRRRFQLVHNSDNTTGGPNAGVPDYYVYLDPDGRPRTNPDGTEQRYTLADVERLLNPRGPGGRGLAGAGPAMPQGPQAPLIAPQRVPAGVIPDFIWRNLSKGRIERNVPLTFEQGPTMDVILPSKKDQEMFGELVRAHGPHELFLRYMAASEHPEAMQASDWAELGHLLEEFGHRKLLLEEVQTNLTKEDVTFMLVHNPAFASIRFNLKPERAMEVMKTSMSYLFMRGSHDEINAMVLSQRANRDIRESDYYIGLNERVHYHTDKTGIKADDLDWNRLDPKLQKQILKPGLLGWMFHGEKTKRSRATLEHIQTNRASMGYLLAGTVSNDPVLISRIVREAQTGERVPQVGERGVGTAADARTERRHINEELNENALLEQVRNPEFRANFRDLDGRTWDNSTPEAREEAFFADSERDLTQRQTLLGWFSNFLSALFSVRLDRAKQRLATEGAFN</sequence>
<organism evidence="2 3">
    <name type="scientific">Candidatus Kaiserbacteria bacterium RIFCSPHIGHO2_02_FULL_55_25</name>
    <dbReference type="NCBI Taxonomy" id="1798498"/>
    <lineage>
        <taxon>Bacteria</taxon>
        <taxon>Candidatus Kaiseribacteriota</taxon>
    </lineage>
</organism>
<proteinExistence type="predicted"/>
<name>A0A1F6E8K2_9BACT</name>
<dbReference type="EMBL" id="MFLL01000006">
    <property type="protein sequence ID" value="OGG70035.1"/>
    <property type="molecule type" value="Genomic_DNA"/>
</dbReference>